<name>A0A9Q1HH56_HOLLE</name>
<dbReference type="EMBL" id="JAIZAY010000003">
    <property type="protein sequence ID" value="KAJ8044758.1"/>
    <property type="molecule type" value="Genomic_DNA"/>
</dbReference>
<accession>A0A9Q1HH56</accession>
<gene>
    <name evidence="1" type="ORF">HOLleu_07601</name>
</gene>
<organism evidence="1 2">
    <name type="scientific">Holothuria leucospilota</name>
    <name type="common">Black long sea cucumber</name>
    <name type="synonym">Mertensiothuria leucospilota</name>
    <dbReference type="NCBI Taxonomy" id="206669"/>
    <lineage>
        <taxon>Eukaryota</taxon>
        <taxon>Metazoa</taxon>
        <taxon>Echinodermata</taxon>
        <taxon>Eleutherozoa</taxon>
        <taxon>Echinozoa</taxon>
        <taxon>Holothuroidea</taxon>
        <taxon>Aspidochirotacea</taxon>
        <taxon>Aspidochirotida</taxon>
        <taxon>Holothuriidae</taxon>
        <taxon>Holothuria</taxon>
    </lineage>
</organism>
<comment type="caution">
    <text evidence="1">The sequence shown here is derived from an EMBL/GenBank/DDBJ whole genome shotgun (WGS) entry which is preliminary data.</text>
</comment>
<dbReference type="Proteomes" id="UP001152320">
    <property type="component" value="Chromosome 3"/>
</dbReference>
<sequence>MEKMAGNTKEAENTNIDISHLFKSTQDLRRTLEDGIEQNSEADVENLRGLLAKTGGAAIISYAAAFRSLQVTTKSAFERVFQKFFRYPEVQESYDQLLELENAWDQSLVVCEENAGYDRSESGIPSVGSMGPIRVQLVNARTEK</sequence>
<dbReference type="AlphaFoldDB" id="A0A9Q1HH56"/>
<reference evidence="1" key="1">
    <citation type="submission" date="2021-10" db="EMBL/GenBank/DDBJ databases">
        <title>Tropical sea cucumber genome reveals ecological adaptation and Cuvierian tubules defense mechanism.</title>
        <authorList>
            <person name="Chen T."/>
        </authorList>
    </citation>
    <scope>NUCLEOTIDE SEQUENCE</scope>
    <source>
        <strain evidence="1">Nanhai2018</strain>
        <tissue evidence="1">Muscle</tissue>
    </source>
</reference>
<evidence type="ECO:0000313" key="2">
    <source>
        <dbReference type="Proteomes" id="UP001152320"/>
    </source>
</evidence>
<evidence type="ECO:0000313" key="1">
    <source>
        <dbReference type="EMBL" id="KAJ8044758.1"/>
    </source>
</evidence>
<proteinExistence type="predicted"/>
<keyword evidence="2" id="KW-1185">Reference proteome</keyword>
<protein>
    <submittedName>
        <fullName evidence="1">Uncharacterized protein</fullName>
    </submittedName>
</protein>